<evidence type="ECO:0000313" key="2">
    <source>
        <dbReference type="Proteomes" id="UP001212189"/>
    </source>
</evidence>
<keyword evidence="2" id="KW-1185">Reference proteome</keyword>
<sequence>MKVEFYVLPSTQSADRLIAACRLAHKAWRAGFMTFIRCASAQQQAELDELLWTFRKASFIPHALYAEQNCAPVVLGINERPAHTPSVLINLHSELSTHLDCFSRVIEIVNQEPELLHICRQNFVRYRQLGYQPARVEL</sequence>
<dbReference type="PANTHER" id="PTHR38767">
    <property type="entry name" value="DNA POLYMERASE III SUBUNIT CHI"/>
    <property type="match status" value="1"/>
</dbReference>
<gene>
    <name evidence="1" type="ORF">O6P33_06885</name>
</gene>
<dbReference type="GO" id="GO:0032298">
    <property type="term" value="P:positive regulation of DNA-templated DNA replication initiation"/>
    <property type="evidence" value="ECO:0007669"/>
    <property type="project" value="TreeGrafter"/>
</dbReference>
<evidence type="ECO:0000313" key="1">
    <source>
        <dbReference type="EMBL" id="WBE24119.1"/>
    </source>
</evidence>
<dbReference type="EMBL" id="CP114976">
    <property type="protein sequence ID" value="WBE24119.1"/>
    <property type="molecule type" value="Genomic_DNA"/>
</dbReference>
<dbReference type="RefSeq" id="WP_269817060.1">
    <property type="nucleotide sequence ID" value="NZ_CP114976.1"/>
</dbReference>
<organism evidence="1 2">
    <name type="scientific">Denitrificimonas caeni</name>
    <dbReference type="NCBI Taxonomy" id="521720"/>
    <lineage>
        <taxon>Bacteria</taxon>
        <taxon>Pseudomonadati</taxon>
        <taxon>Pseudomonadota</taxon>
        <taxon>Gammaproteobacteria</taxon>
        <taxon>Pseudomonadales</taxon>
        <taxon>Pseudomonadaceae</taxon>
        <taxon>Denitrificimonas</taxon>
    </lineage>
</organism>
<protein>
    <submittedName>
        <fullName evidence="1">DNA polymerase III subunit chi</fullName>
    </submittedName>
</protein>
<dbReference type="InterPro" id="IPR036768">
    <property type="entry name" value="PolIII_chi_sf"/>
</dbReference>
<dbReference type="GO" id="GO:0006260">
    <property type="term" value="P:DNA replication"/>
    <property type="evidence" value="ECO:0007669"/>
    <property type="project" value="InterPro"/>
</dbReference>
<reference evidence="1 2" key="1">
    <citation type="submission" date="2022-12" db="EMBL/GenBank/DDBJ databases">
        <title>Coexistence and Characterization of a Novel Tigecycline Resistance gene tet(X) variant and blaNDM-1 in a Pseudomonas caeni Isolate of Chicken Origin.</title>
        <authorList>
            <person name="Lu X."/>
            <person name="Zhang L."/>
            <person name="Li R."/>
            <person name="Wang Z."/>
        </authorList>
    </citation>
    <scope>NUCLEOTIDE SEQUENCE [LARGE SCALE GENOMIC DNA]</scope>
    <source>
        <strain evidence="1 2">CE14</strain>
    </source>
</reference>
<dbReference type="Proteomes" id="UP001212189">
    <property type="component" value="Chromosome"/>
</dbReference>
<dbReference type="InterPro" id="IPR007459">
    <property type="entry name" value="DNA_pol3_chi"/>
</dbReference>
<dbReference type="AlphaFoldDB" id="A0AAE9VQW9"/>
<dbReference type="PANTHER" id="PTHR38767:SF1">
    <property type="entry name" value="DNA POLYMERASE III SUBUNIT CHI"/>
    <property type="match status" value="1"/>
</dbReference>
<accession>A0AAE9VQW9</accession>
<dbReference type="KEGG" id="dce:O6P33_06885"/>
<dbReference type="GO" id="GO:0003677">
    <property type="term" value="F:DNA binding"/>
    <property type="evidence" value="ECO:0007669"/>
    <property type="project" value="InterPro"/>
</dbReference>
<dbReference type="Gene3D" id="3.40.50.10110">
    <property type="entry name" value="DNA polymerase III subunit chi"/>
    <property type="match status" value="1"/>
</dbReference>
<dbReference type="SUPFAM" id="SSF102400">
    <property type="entry name" value="DNA polymerase III chi subunit"/>
    <property type="match status" value="1"/>
</dbReference>
<proteinExistence type="predicted"/>
<dbReference type="Pfam" id="PF04364">
    <property type="entry name" value="DNA_pol3_chi"/>
    <property type="match status" value="1"/>
</dbReference>
<name>A0AAE9VQW9_9GAMM</name>
<dbReference type="GO" id="GO:0003887">
    <property type="term" value="F:DNA-directed DNA polymerase activity"/>
    <property type="evidence" value="ECO:0007669"/>
    <property type="project" value="InterPro"/>
</dbReference>